<organism evidence="2 3">
    <name type="scientific">Coprococcus comes ATCC 27758</name>
    <dbReference type="NCBI Taxonomy" id="470146"/>
    <lineage>
        <taxon>Bacteria</taxon>
        <taxon>Bacillati</taxon>
        <taxon>Bacillota</taxon>
        <taxon>Clostridia</taxon>
        <taxon>Lachnospirales</taxon>
        <taxon>Lachnospiraceae</taxon>
        <taxon>Coprococcus</taxon>
    </lineage>
</organism>
<keyword evidence="1" id="KW-0812">Transmembrane</keyword>
<feature type="transmembrane region" description="Helical" evidence="1">
    <location>
        <begin position="152"/>
        <end position="172"/>
    </location>
</feature>
<dbReference type="NCBIfam" id="TIGR03696">
    <property type="entry name" value="Rhs_assc_core"/>
    <property type="match status" value="1"/>
</dbReference>
<reference evidence="2 3" key="1">
    <citation type="submission" date="2009-02" db="EMBL/GenBank/DDBJ databases">
        <authorList>
            <person name="Fulton L."/>
            <person name="Clifton S."/>
            <person name="Fulton B."/>
            <person name="Xu J."/>
            <person name="Minx P."/>
            <person name="Pepin K.H."/>
            <person name="Johnson M."/>
            <person name="Bhonagiri V."/>
            <person name="Nash W.E."/>
            <person name="Mardis E.R."/>
            <person name="Wilson R.K."/>
        </authorList>
    </citation>
    <scope>NUCLEOTIDE SEQUENCE [LARGE SCALE GENOMIC DNA]</scope>
    <source>
        <strain evidence="2 3">ATCC 27758</strain>
    </source>
</reference>
<reference evidence="2 3" key="2">
    <citation type="submission" date="2009-03" db="EMBL/GenBank/DDBJ databases">
        <title>Draft genome sequence of Coprococcus comes (ATCC 27758).</title>
        <authorList>
            <person name="Sudarsanam P."/>
            <person name="Ley R."/>
            <person name="Guruge J."/>
            <person name="Turnbaugh P.J."/>
            <person name="Mahowald M."/>
            <person name="Liep D."/>
            <person name="Gordon J."/>
        </authorList>
    </citation>
    <scope>NUCLEOTIDE SEQUENCE [LARGE SCALE GENOMIC DNA]</scope>
    <source>
        <strain evidence="2 3">ATCC 27758</strain>
    </source>
</reference>
<feature type="transmembrane region" description="Helical" evidence="1">
    <location>
        <begin position="97"/>
        <end position="115"/>
    </location>
</feature>
<comment type="caution">
    <text evidence="2">The sequence shown here is derived from an EMBL/GenBank/DDBJ whole genome shotgun (WGS) entry which is preliminary data.</text>
</comment>
<evidence type="ECO:0000256" key="1">
    <source>
        <dbReference type="SAM" id="Phobius"/>
    </source>
</evidence>
<feature type="transmembrane region" description="Helical" evidence="1">
    <location>
        <begin position="178"/>
        <end position="199"/>
    </location>
</feature>
<gene>
    <name evidence="2" type="ORF">COPCOM_00058</name>
</gene>
<dbReference type="AlphaFoldDB" id="C0B4J8"/>
<feature type="non-terminal residue" evidence="2">
    <location>
        <position position="1"/>
    </location>
</feature>
<evidence type="ECO:0000313" key="3">
    <source>
        <dbReference type="Proteomes" id="UP000003793"/>
    </source>
</evidence>
<dbReference type="EMBL" id="ABVR01000023">
    <property type="protein sequence ID" value="EEG91664.1"/>
    <property type="molecule type" value="Genomic_DNA"/>
</dbReference>
<protein>
    <submittedName>
        <fullName evidence="2">RHS repeat-associated core domain protein</fullName>
    </submittedName>
</protein>
<keyword evidence="1" id="KW-1133">Transmembrane helix</keyword>
<feature type="transmembrane region" description="Helical" evidence="1">
    <location>
        <begin position="63"/>
        <end position="85"/>
    </location>
</feature>
<keyword evidence="1" id="KW-0472">Membrane</keyword>
<sequence length="230" mass="24691">TESTITTRRTGLYYLQTRYYDPKVRRFLSADDASVLTKDPEQLTEKNLYAYCDDNPVMYRDDAGMFVITATAIEIAVGAIINIATSYIAAKATGQKFGIGDCGVAAIAGAVSVIIPRSFTAMVASAFFTGMGTTVLSCMAGDGLKTAISKGAIAGACMYMSINTYMAIRIPITKEMPSLATTVFGAGSNIMAATGIAVYSSKRTNGKKYQKTNNNQKKYKKTSAKKIFIQ</sequence>
<accession>C0B4J8</accession>
<dbReference type="HOGENOM" id="CLU_1202028_0_0_9"/>
<proteinExistence type="predicted"/>
<evidence type="ECO:0000313" key="2">
    <source>
        <dbReference type="EMBL" id="EEG91664.1"/>
    </source>
</evidence>
<dbReference type="Gene3D" id="2.180.10.10">
    <property type="entry name" value="RHS repeat-associated core"/>
    <property type="match status" value="1"/>
</dbReference>
<dbReference type="InterPro" id="IPR022385">
    <property type="entry name" value="Rhs_assc_core"/>
</dbReference>
<name>C0B4J8_9FIRM</name>
<dbReference type="Proteomes" id="UP000003793">
    <property type="component" value="Unassembled WGS sequence"/>
</dbReference>